<gene>
    <name evidence="1" type="ORF">niasHS_001153</name>
</gene>
<comment type="caution">
    <text evidence="1">The sequence shown here is derived from an EMBL/GenBank/DDBJ whole genome shotgun (WGS) entry which is preliminary data.</text>
</comment>
<dbReference type="Proteomes" id="UP001620645">
    <property type="component" value="Unassembled WGS sequence"/>
</dbReference>
<evidence type="ECO:0000313" key="1">
    <source>
        <dbReference type="EMBL" id="KAL3100587.1"/>
    </source>
</evidence>
<name>A0ABD2KCP0_HETSC</name>
<accession>A0ABD2KCP0</accession>
<keyword evidence="2" id="KW-1185">Reference proteome</keyword>
<proteinExistence type="predicted"/>
<sequence length="98" mass="11534">MSRQCQQIGVDIEQTMQHGQEFERNFGKKMCRLAMFVSLAQFISIEMKKILKEYAKGIIPRAFVVFLGVRLPFKLLQMVLVRAQQQLLLWYNENVKPN</sequence>
<dbReference type="AlphaFoldDB" id="A0ABD2KCP0"/>
<organism evidence="1 2">
    <name type="scientific">Heterodera schachtii</name>
    <name type="common">Sugarbeet cyst nematode worm</name>
    <name type="synonym">Tylenchus schachtii</name>
    <dbReference type="NCBI Taxonomy" id="97005"/>
    <lineage>
        <taxon>Eukaryota</taxon>
        <taxon>Metazoa</taxon>
        <taxon>Ecdysozoa</taxon>
        <taxon>Nematoda</taxon>
        <taxon>Chromadorea</taxon>
        <taxon>Rhabditida</taxon>
        <taxon>Tylenchina</taxon>
        <taxon>Tylenchomorpha</taxon>
        <taxon>Tylenchoidea</taxon>
        <taxon>Heteroderidae</taxon>
        <taxon>Heteroderinae</taxon>
        <taxon>Heterodera</taxon>
    </lineage>
</organism>
<dbReference type="EMBL" id="JBICCN010000028">
    <property type="protein sequence ID" value="KAL3100587.1"/>
    <property type="molecule type" value="Genomic_DNA"/>
</dbReference>
<reference evidence="1 2" key="1">
    <citation type="submission" date="2024-10" db="EMBL/GenBank/DDBJ databases">
        <authorList>
            <person name="Kim D."/>
        </authorList>
    </citation>
    <scope>NUCLEOTIDE SEQUENCE [LARGE SCALE GENOMIC DNA]</scope>
    <source>
        <strain evidence="1">Taebaek</strain>
    </source>
</reference>
<evidence type="ECO:0000313" key="2">
    <source>
        <dbReference type="Proteomes" id="UP001620645"/>
    </source>
</evidence>
<protein>
    <submittedName>
        <fullName evidence="1">Uncharacterized protein</fullName>
    </submittedName>
</protein>